<keyword evidence="1" id="KW-0812">Transmembrane</keyword>
<evidence type="ECO:0000259" key="2">
    <source>
        <dbReference type="Pfam" id="PF00535"/>
    </source>
</evidence>
<accession>A0A832A2U1</accession>
<keyword evidence="1" id="KW-0472">Membrane</keyword>
<dbReference type="Gene3D" id="3.90.550.10">
    <property type="entry name" value="Spore Coat Polysaccharide Biosynthesis Protein SpsA, Chain A"/>
    <property type="match status" value="1"/>
</dbReference>
<evidence type="ECO:0000313" key="3">
    <source>
        <dbReference type="EMBL" id="HFK96896.1"/>
    </source>
</evidence>
<dbReference type="CDD" id="cd04179">
    <property type="entry name" value="DPM_DPG-synthase_like"/>
    <property type="match status" value="1"/>
</dbReference>
<dbReference type="SUPFAM" id="SSF53448">
    <property type="entry name" value="Nucleotide-diphospho-sugar transferases"/>
    <property type="match status" value="1"/>
</dbReference>
<dbReference type="InterPro" id="IPR001173">
    <property type="entry name" value="Glyco_trans_2-like"/>
</dbReference>
<protein>
    <submittedName>
        <fullName evidence="3">Glycosyltransferase family 2 protein</fullName>
    </submittedName>
</protein>
<keyword evidence="1" id="KW-1133">Transmembrane helix</keyword>
<name>A0A832A2U1_9BACT</name>
<feature type="transmembrane region" description="Helical" evidence="1">
    <location>
        <begin position="253"/>
        <end position="274"/>
    </location>
</feature>
<dbReference type="AlphaFoldDB" id="A0A832A2U1"/>
<dbReference type="PANTHER" id="PTHR48090:SF7">
    <property type="entry name" value="RFBJ PROTEIN"/>
    <property type="match status" value="1"/>
</dbReference>
<organism evidence="3">
    <name type="scientific">Desulfacinum infernum</name>
    <dbReference type="NCBI Taxonomy" id="35837"/>
    <lineage>
        <taxon>Bacteria</taxon>
        <taxon>Pseudomonadati</taxon>
        <taxon>Thermodesulfobacteriota</taxon>
        <taxon>Syntrophobacteria</taxon>
        <taxon>Syntrophobacterales</taxon>
        <taxon>Syntrophobacteraceae</taxon>
        <taxon>Desulfacinum</taxon>
    </lineage>
</organism>
<dbReference type="Pfam" id="PF00535">
    <property type="entry name" value="Glycos_transf_2"/>
    <property type="match status" value="1"/>
</dbReference>
<sequence>MERGSDVSVVIPAYYEEAAIAGTVSKIHERLPEAEVIVVDDGSGDRTAEEARRAGAYVWSHPYNMGNGAAVKTGIRLASRDKVVLMDGDGQHDPNDLPRLLEAAQTYDMVVGARDPRSHANGFRRVANAAYNMLARYATKFPVKDLTSGYRVVHRETVLRYLYLLPNTFSYPTTLTLAYLRSGRSVCYVPIQARRRSGSSKIKPLRDGTRFLLIILKITTLFSPLRIFLPVSGSFFLLGLANYAYTYFTVHRFTNMSALLFITSVLLFMLGLISEQITQLRYDRVENGG</sequence>
<dbReference type="EMBL" id="DSTK01000018">
    <property type="protein sequence ID" value="HFK96896.1"/>
    <property type="molecule type" value="Genomic_DNA"/>
</dbReference>
<dbReference type="PANTHER" id="PTHR48090">
    <property type="entry name" value="UNDECAPRENYL-PHOSPHATE 4-DEOXY-4-FORMAMIDO-L-ARABINOSE TRANSFERASE-RELATED"/>
    <property type="match status" value="1"/>
</dbReference>
<dbReference type="InterPro" id="IPR050256">
    <property type="entry name" value="Glycosyltransferase_2"/>
</dbReference>
<feature type="domain" description="Glycosyltransferase 2-like" evidence="2">
    <location>
        <begin position="8"/>
        <end position="156"/>
    </location>
</feature>
<comment type="caution">
    <text evidence="3">The sequence shown here is derived from an EMBL/GenBank/DDBJ whole genome shotgun (WGS) entry which is preliminary data.</text>
</comment>
<dbReference type="GO" id="GO:0016740">
    <property type="term" value="F:transferase activity"/>
    <property type="evidence" value="ECO:0007669"/>
    <property type="project" value="UniProtKB-KW"/>
</dbReference>
<feature type="transmembrane region" description="Helical" evidence="1">
    <location>
        <begin position="211"/>
        <end position="241"/>
    </location>
</feature>
<gene>
    <name evidence="3" type="ORF">ENS06_06170</name>
</gene>
<evidence type="ECO:0000256" key="1">
    <source>
        <dbReference type="SAM" id="Phobius"/>
    </source>
</evidence>
<keyword evidence="3" id="KW-0808">Transferase</keyword>
<proteinExistence type="predicted"/>
<dbReference type="InterPro" id="IPR029044">
    <property type="entry name" value="Nucleotide-diphossugar_trans"/>
</dbReference>
<reference evidence="3" key="1">
    <citation type="journal article" date="2020" name="mSystems">
        <title>Genome- and Community-Level Interaction Insights into Carbon Utilization and Element Cycling Functions of Hydrothermarchaeota in Hydrothermal Sediment.</title>
        <authorList>
            <person name="Zhou Z."/>
            <person name="Liu Y."/>
            <person name="Xu W."/>
            <person name="Pan J."/>
            <person name="Luo Z.H."/>
            <person name="Li M."/>
        </authorList>
    </citation>
    <scope>NUCLEOTIDE SEQUENCE [LARGE SCALE GENOMIC DNA]</scope>
    <source>
        <strain evidence="3">SpSt-456</strain>
    </source>
</reference>